<keyword evidence="1" id="KW-0812">Transmembrane</keyword>
<evidence type="ECO:0000313" key="2">
    <source>
        <dbReference type="EMBL" id="SDD68624.1"/>
    </source>
</evidence>
<dbReference type="EMBL" id="FMZV01000009">
    <property type="protein sequence ID" value="SDD68624.1"/>
    <property type="molecule type" value="Genomic_DNA"/>
</dbReference>
<keyword evidence="1" id="KW-0472">Membrane</keyword>
<evidence type="ECO:0000313" key="3">
    <source>
        <dbReference type="Proteomes" id="UP000199628"/>
    </source>
</evidence>
<feature type="transmembrane region" description="Helical" evidence="1">
    <location>
        <begin position="229"/>
        <end position="246"/>
    </location>
</feature>
<feature type="transmembrane region" description="Helical" evidence="1">
    <location>
        <begin position="368"/>
        <end position="386"/>
    </location>
</feature>
<evidence type="ECO:0008006" key="4">
    <source>
        <dbReference type="Google" id="ProtNLM"/>
    </source>
</evidence>
<feature type="transmembrane region" description="Helical" evidence="1">
    <location>
        <begin position="32"/>
        <end position="54"/>
    </location>
</feature>
<gene>
    <name evidence="2" type="ORF">SAMN04488239_109150</name>
</gene>
<feature type="transmembrane region" description="Helical" evidence="1">
    <location>
        <begin position="320"/>
        <end position="336"/>
    </location>
</feature>
<reference evidence="3" key="1">
    <citation type="submission" date="2016-10" db="EMBL/GenBank/DDBJ databases">
        <authorList>
            <person name="Varghese N."/>
            <person name="Submissions S."/>
        </authorList>
    </citation>
    <scope>NUCLEOTIDE SEQUENCE [LARGE SCALE GENOMIC DNA]</scope>
    <source>
        <strain evidence="3">CGMCC 1.9108</strain>
    </source>
</reference>
<feature type="transmembrane region" description="Helical" evidence="1">
    <location>
        <begin position="114"/>
        <end position="135"/>
    </location>
</feature>
<feature type="transmembrane region" description="Helical" evidence="1">
    <location>
        <begin position="171"/>
        <end position="192"/>
    </location>
</feature>
<feature type="transmembrane region" description="Helical" evidence="1">
    <location>
        <begin position="199"/>
        <end position="223"/>
    </location>
</feature>
<proteinExistence type="predicted"/>
<feature type="transmembrane region" description="Helical" evidence="1">
    <location>
        <begin position="258"/>
        <end position="278"/>
    </location>
</feature>
<feature type="transmembrane region" description="Helical" evidence="1">
    <location>
        <begin position="142"/>
        <end position="165"/>
    </location>
</feature>
<dbReference type="Proteomes" id="UP000199628">
    <property type="component" value="Unassembled WGS sequence"/>
</dbReference>
<dbReference type="RefSeq" id="WP_093032705.1">
    <property type="nucleotide sequence ID" value="NZ_FMZV01000009.1"/>
</dbReference>
<dbReference type="OrthoDB" id="7264924at2"/>
<accession>A0A1G6WS53</accession>
<feature type="transmembrane region" description="Helical" evidence="1">
    <location>
        <begin position="60"/>
        <end position="78"/>
    </location>
</feature>
<keyword evidence="1" id="KW-1133">Transmembrane helix</keyword>
<organism evidence="2 3">
    <name type="scientific">Ruegeria marina</name>
    <dbReference type="NCBI Taxonomy" id="639004"/>
    <lineage>
        <taxon>Bacteria</taxon>
        <taxon>Pseudomonadati</taxon>
        <taxon>Pseudomonadota</taxon>
        <taxon>Alphaproteobacteria</taxon>
        <taxon>Rhodobacterales</taxon>
        <taxon>Roseobacteraceae</taxon>
        <taxon>Ruegeria</taxon>
    </lineage>
</organism>
<protein>
    <recommendedName>
        <fullName evidence="4">DUF2157 domain-containing protein</fullName>
    </recommendedName>
</protein>
<name>A0A1G6WS53_9RHOB</name>
<feature type="transmembrane region" description="Helical" evidence="1">
    <location>
        <begin position="343"/>
        <end position="362"/>
    </location>
</feature>
<dbReference type="AlphaFoldDB" id="A0A1G6WS53"/>
<evidence type="ECO:0000256" key="1">
    <source>
        <dbReference type="SAM" id="Phobius"/>
    </source>
</evidence>
<sequence>MFAVADTDGLVADGVITPEAAREIEARSRQAMVTLGINTVLCLGILSATGGLIFWLQDPLAVSVVGLMLLAGGLGVLARGTEEFRMFGNAAVLIGGGMLCGGGTVELVSNHEQIAGQALTLLGGLVMGVAAYVFVRDFMGVRFVIGAVALMGLAMHVGGLGYLIAYNDVSGLPASLFYLYTAVLLAGGGWLLDVRLVTALAIAPFAQMLDTGTFYFHAAYVFYSPESTLSIVQMAVLLLACVWVAGRYDERVARHARILSVLAFVVANLCALVGSLWGDVIGETIWGPAEPEVWSEGAWDAYTRARDAYRETALFISEDVYSILWAVALLALLFRASHRGNRGLFNTSLVFGVIHAYTQMFESFGDEPLAYVIGGLALIPIAWGMWRFDRRLKERATGLPV</sequence>
<feature type="transmembrane region" description="Helical" evidence="1">
    <location>
        <begin position="90"/>
        <end position="108"/>
    </location>
</feature>
<keyword evidence="3" id="KW-1185">Reference proteome</keyword>